<organism evidence="2 3">
    <name type="scientific">Metamycoplasma cloacale</name>
    <dbReference type="NCBI Taxonomy" id="92401"/>
    <lineage>
        <taxon>Bacteria</taxon>
        <taxon>Bacillati</taxon>
        <taxon>Mycoplasmatota</taxon>
        <taxon>Mycoplasmoidales</taxon>
        <taxon>Metamycoplasmataceae</taxon>
        <taxon>Metamycoplasma</taxon>
    </lineage>
</organism>
<proteinExistence type="inferred from homology"/>
<comment type="similarity">
    <text evidence="1">Belongs to the DNA polymerase type-Y family.</text>
</comment>
<dbReference type="Gene3D" id="3.30.1490.100">
    <property type="entry name" value="DNA polymerase, Y-family, little finger domain"/>
    <property type="match status" value="1"/>
</dbReference>
<dbReference type="Gene3D" id="1.10.150.20">
    <property type="entry name" value="5' to 3' exonuclease, C-terminal subdomain"/>
    <property type="match status" value="1"/>
</dbReference>
<dbReference type="GO" id="GO:0009432">
    <property type="term" value="P:SOS response"/>
    <property type="evidence" value="ECO:0007669"/>
    <property type="project" value="TreeGrafter"/>
</dbReference>
<dbReference type="InterPro" id="IPR043128">
    <property type="entry name" value="Rev_trsase/Diguanyl_cyclase"/>
</dbReference>
<dbReference type="InterPro" id="IPR017961">
    <property type="entry name" value="DNA_pol_Y-fam_little_finger"/>
</dbReference>
<dbReference type="GO" id="GO:0006281">
    <property type="term" value="P:DNA repair"/>
    <property type="evidence" value="ECO:0007669"/>
    <property type="project" value="InterPro"/>
</dbReference>
<dbReference type="Proteomes" id="UP000249865">
    <property type="component" value="Chromosome"/>
</dbReference>
<name>A0A2Z4LNA3_9BACT</name>
<dbReference type="Gene3D" id="3.40.1170.60">
    <property type="match status" value="1"/>
</dbReference>
<dbReference type="InterPro" id="IPR036775">
    <property type="entry name" value="DNA_pol_Y-fam_lit_finger_sf"/>
</dbReference>
<dbReference type="KEGG" id="mclo:DK849_01440"/>
<accession>A0A2Z4LNA3</accession>
<dbReference type="Gene3D" id="3.30.70.270">
    <property type="match status" value="1"/>
</dbReference>
<dbReference type="OrthoDB" id="9808813at2"/>
<dbReference type="Pfam" id="PF11799">
    <property type="entry name" value="IMS_C"/>
    <property type="match status" value="1"/>
</dbReference>
<dbReference type="GO" id="GO:0003887">
    <property type="term" value="F:DNA-directed DNA polymerase activity"/>
    <property type="evidence" value="ECO:0007669"/>
    <property type="project" value="InterPro"/>
</dbReference>
<evidence type="ECO:0000256" key="1">
    <source>
        <dbReference type="ARBA" id="ARBA00010945"/>
    </source>
</evidence>
<keyword evidence="3" id="KW-1185">Reference proteome</keyword>
<reference evidence="3" key="1">
    <citation type="submission" date="2018-06" db="EMBL/GenBank/DDBJ databases">
        <title>Complete genome sequences of Mycoplasma anatis, M. anseris and M. cloacale type strains.</title>
        <authorList>
            <person name="Grozner D."/>
            <person name="Forro B."/>
            <person name="Sulyok K.M."/>
            <person name="Marton S."/>
            <person name="Kreizinger Z."/>
            <person name="Banyai K."/>
            <person name="Gyuranecz M."/>
        </authorList>
    </citation>
    <scope>NUCLEOTIDE SEQUENCE [LARGE SCALE GENOMIC DNA]</scope>
    <source>
        <strain evidence="3">NCTC 10199</strain>
    </source>
</reference>
<dbReference type="InterPro" id="IPR001126">
    <property type="entry name" value="UmuC"/>
</dbReference>
<dbReference type="PANTHER" id="PTHR11076">
    <property type="entry name" value="DNA REPAIR POLYMERASE UMUC / TRANSFERASE FAMILY MEMBER"/>
    <property type="match status" value="1"/>
</dbReference>
<sequence length="413" mass="47566">MNKVIFHIDMDTFFVSCERKMNPNLKNKPLAISKNNGHLIAMSLSYELKKAGLKAGETVYKIKQTIPNVTFVEPHYDLYSLSSEQIFAFLKENYTDELEIYSIDECFLNATKLIKYPGHELILAKEIQARLLNEMDFPCSIGVSGTRFLAKMSTNLAKPFGVKQININDIEAELFDLPIEDVFGIGKKSAYKLKELNINTYGELINYPDQKLLESKFGRNYLKLINEMKGCDIDSIVTQNFIKGIGNSRTFEQGSLIDEDDIWKELKIVALTVINRAINRNEKGNIVGISFRINKKWIDYTKKFNIYFNEQNLFINTIYALFKEHWDSKKINGVGVKLSGLKSNLDLNENYDIFDIVDEDRKVNQIIKSTNAMIDVKNKLITAKDYLFESNKKHKNPKFATKDVVRNKIKINL</sequence>
<dbReference type="GO" id="GO:0005829">
    <property type="term" value="C:cytosol"/>
    <property type="evidence" value="ECO:0007669"/>
    <property type="project" value="TreeGrafter"/>
</dbReference>
<dbReference type="CDD" id="cd03586">
    <property type="entry name" value="PolY_Pol_IV_kappa"/>
    <property type="match status" value="1"/>
</dbReference>
<dbReference type="RefSeq" id="WP_036437467.1">
    <property type="nucleotide sequence ID" value="NZ_CP030103.1"/>
</dbReference>
<evidence type="ECO:0000313" key="3">
    <source>
        <dbReference type="Proteomes" id="UP000249865"/>
    </source>
</evidence>
<gene>
    <name evidence="2" type="ORF">DK849_01440</name>
</gene>
<dbReference type="SUPFAM" id="SSF56672">
    <property type="entry name" value="DNA/RNA polymerases"/>
    <property type="match status" value="1"/>
</dbReference>
<dbReference type="InterPro" id="IPR050116">
    <property type="entry name" value="DNA_polymerase-Y"/>
</dbReference>
<dbReference type="InterPro" id="IPR043502">
    <property type="entry name" value="DNA/RNA_pol_sf"/>
</dbReference>
<dbReference type="GO" id="GO:0042276">
    <property type="term" value="P:error-prone translesion synthesis"/>
    <property type="evidence" value="ECO:0007669"/>
    <property type="project" value="TreeGrafter"/>
</dbReference>
<dbReference type="Pfam" id="PF00817">
    <property type="entry name" value="IMS"/>
    <property type="match status" value="1"/>
</dbReference>
<evidence type="ECO:0000313" key="2">
    <source>
        <dbReference type="EMBL" id="AWX42737.1"/>
    </source>
</evidence>
<dbReference type="SUPFAM" id="SSF100879">
    <property type="entry name" value="Lesion bypass DNA polymerase (Y-family), little finger domain"/>
    <property type="match status" value="1"/>
</dbReference>
<dbReference type="EMBL" id="CP030103">
    <property type="protein sequence ID" value="AWX42737.1"/>
    <property type="molecule type" value="Genomic_DNA"/>
</dbReference>
<dbReference type="InterPro" id="IPR022880">
    <property type="entry name" value="DNApol_IV"/>
</dbReference>
<dbReference type="AlphaFoldDB" id="A0A2Z4LNA3"/>
<dbReference type="PROSITE" id="PS50173">
    <property type="entry name" value="UMUC"/>
    <property type="match status" value="1"/>
</dbReference>
<dbReference type="PANTHER" id="PTHR11076:SF33">
    <property type="entry name" value="DNA POLYMERASE KAPPA"/>
    <property type="match status" value="1"/>
</dbReference>
<dbReference type="GO" id="GO:0003684">
    <property type="term" value="F:damaged DNA binding"/>
    <property type="evidence" value="ECO:0007669"/>
    <property type="project" value="InterPro"/>
</dbReference>
<protein>
    <submittedName>
        <fullName evidence="2">DNA polymerase IV</fullName>
    </submittedName>
</protein>